<dbReference type="Pfam" id="PF06445">
    <property type="entry name" value="GyrI-like"/>
    <property type="match status" value="1"/>
</dbReference>
<evidence type="ECO:0000313" key="3">
    <source>
        <dbReference type="Proteomes" id="UP001482231"/>
    </source>
</evidence>
<dbReference type="SUPFAM" id="SSF55136">
    <property type="entry name" value="Probable bacterial effector-binding domain"/>
    <property type="match status" value="1"/>
</dbReference>
<proteinExistence type="predicted"/>
<comment type="caution">
    <text evidence="2">The sequence shown here is derived from an EMBL/GenBank/DDBJ whole genome shotgun (WGS) entry which is preliminary data.</text>
</comment>
<reference evidence="2 3" key="1">
    <citation type="submission" date="2024-02" db="EMBL/GenBank/DDBJ databases">
        <title>New thermophilic sulfur-oxidizing bacteria from a hot springs of the Uzon caldera (Kamchatka, Russia).</title>
        <authorList>
            <person name="Dukat A.M."/>
            <person name="Elcheninov A.G."/>
            <person name="Frolov E.N."/>
        </authorList>
    </citation>
    <scope>NUCLEOTIDE SEQUENCE [LARGE SCALE GENOMIC DNA]</scope>
    <source>
        <strain evidence="2 3">AK1</strain>
    </source>
</reference>
<feature type="domain" description="GyrI-like small molecule binding" evidence="1">
    <location>
        <begin position="34"/>
        <end position="173"/>
    </location>
</feature>
<evidence type="ECO:0000313" key="2">
    <source>
        <dbReference type="EMBL" id="MEO1767860.1"/>
    </source>
</evidence>
<gene>
    <name evidence="2" type="ORF">V6E02_11625</name>
</gene>
<keyword evidence="3" id="KW-1185">Reference proteome</keyword>
<dbReference type="Gene3D" id="3.20.80.10">
    <property type="entry name" value="Regulatory factor, effector binding domain"/>
    <property type="match status" value="2"/>
</dbReference>
<dbReference type="InterPro" id="IPR011256">
    <property type="entry name" value="Reg_factor_effector_dom_sf"/>
</dbReference>
<dbReference type="EMBL" id="JBAJEX010000011">
    <property type="protein sequence ID" value="MEO1767860.1"/>
    <property type="molecule type" value="Genomic_DNA"/>
</dbReference>
<dbReference type="Proteomes" id="UP001482231">
    <property type="component" value="Unassembled WGS sequence"/>
</dbReference>
<accession>A0ABV0EGR3</accession>
<protein>
    <submittedName>
        <fullName evidence="2">GyrI-like domain-containing protein</fullName>
    </submittedName>
</protein>
<sequence>MLKKNWLIILLAFVLPLIAVFAWWGGFNSVEISEAERGPYRFAYLEHTGDYARLPETQARVRALMAQQNLARGAAITVLLDDPRTVPKNQLRARTGYLIAPSAQPATPLRLGEIPTRRVLVARVRAAALLAPSKAYQALHDHLAAQHTDIRMPTVEIYDSPPEVYRIGELSVEMER</sequence>
<dbReference type="RefSeq" id="WP_347308970.1">
    <property type="nucleotide sequence ID" value="NZ_JBAJEX010000011.1"/>
</dbReference>
<name>A0ABV0EGR3_9BURK</name>
<dbReference type="InterPro" id="IPR029442">
    <property type="entry name" value="GyrI-like"/>
</dbReference>
<evidence type="ECO:0000259" key="1">
    <source>
        <dbReference type="Pfam" id="PF06445"/>
    </source>
</evidence>
<organism evidence="2 3">
    <name type="scientific">Thiobacter aerophilum</name>
    <dbReference type="NCBI Taxonomy" id="3121275"/>
    <lineage>
        <taxon>Bacteria</taxon>
        <taxon>Pseudomonadati</taxon>
        <taxon>Pseudomonadota</taxon>
        <taxon>Betaproteobacteria</taxon>
        <taxon>Burkholderiales</taxon>
        <taxon>Thiobacteraceae</taxon>
        <taxon>Thiobacter</taxon>
    </lineage>
</organism>